<accession>A0A6J5RYM3</accession>
<dbReference type="CDD" id="cd00320">
    <property type="entry name" value="cpn10"/>
    <property type="match status" value="1"/>
</dbReference>
<dbReference type="Gene3D" id="2.30.33.40">
    <property type="entry name" value="GroES chaperonin"/>
    <property type="match status" value="1"/>
</dbReference>
<dbReference type="InterPro" id="IPR020818">
    <property type="entry name" value="Chaperonin_GroES"/>
</dbReference>
<gene>
    <name evidence="5" type="ORF">UFOVP1307_189</name>
    <name evidence="3" type="ORF">UFOVP651_157</name>
    <name evidence="4" type="ORF">UFOVP902_13</name>
</gene>
<dbReference type="GO" id="GO:0051087">
    <property type="term" value="F:protein-folding chaperone binding"/>
    <property type="evidence" value="ECO:0007669"/>
    <property type="project" value="TreeGrafter"/>
</dbReference>
<sequence>MEWKPIGDQVLLKQLEKQDKTQSGIIIMNSLDDYIECDVMAVGDGLFTQTGTKIPMTVKSGDRIKIYSGNLGNQKKVQLGSVDFILVREHEIAMINTRP</sequence>
<reference evidence="5" key="1">
    <citation type="submission" date="2020-05" db="EMBL/GenBank/DDBJ databases">
        <authorList>
            <person name="Chiriac C."/>
            <person name="Salcher M."/>
            <person name="Ghai R."/>
            <person name="Kavagutti S V."/>
        </authorList>
    </citation>
    <scope>NUCLEOTIDE SEQUENCE</scope>
</reference>
<dbReference type="Pfam" id="PF00166">
    <property type="entry name" value="Cpn10"/>
    <property type="match status" value="1"/>
</dbReference>
<name>A0A6J5RYM3_9CAUD</name>
<dbReference type="GO" id="GO:0046872">
    <property type="term" value="F:metal ion binding"/>
    <property type="evidence" value="ECO:0007669"/>
    <property type="project" value="TreeGrafter"/>
</dbReference>
<evidence type="ECO:0000313" key="4">
    <source>
        <dbReference type="EMBL" id="CAB4170400.1"/>
    </source>
</evidence>
<evidence type="ECO:0000256" key="1">
    <source>
        <dbReference type="ARBA" id="ARBA00006975"/>
    </source>
</evidence>
<comment type="similarity">
    <text evidence="1">Belongs to the GroES chaperonin family.</text>
</comment>
<dbReference type="GO" id="GO:0051082">
    <property type="term" value="F:unfolded protein binding"/>
    <property type="evidence" value="ECO:0007669"/>
    <property type="project" value="TreeGrafter"/>
</dbReference>
<dbReference type="PANTHER" id="PTHR10772">
    <property type="entry name" value="10 KDA HEAT SHOCK PROTEIN"/>
    <property type="match status" value="1"/>
</dbReference>
<organism evidence="5">
    <name type="scientific">uncultured Caudovirales phage</name>
    <dbReference type="NCBI Taxonomy" id="2100421"/>
    <lineage>
        <taxon>Viruses</taxon>
        <taxon>Duplodnaviria</taxon>
        <taxon>Heunggongvirae</taxon>
        <taxon>Uroviricota</taxon>
        <taxon>Caudoviricetes</taxon>
        <taxon>Peduoviridae</taxon>
        <taxon>Maltschvirus</taxon>
        <taxon>Maltschvirus maltsch</taxon>
    </lineage>
</organism>
<dbReference type="GO" id="GO:0005524">
    <property type="term" value="F:ATP binding"/>
    <property type="evidence" value="ECO:0007669"/>
    <property type="project" value="InterPro"/>
</dbReference>
<dbReference type="GO" id="GO:0044183">
    <property type="term" value="F:protein folding chaperone"/>
    <property type="evidence" value="ECO:0007669"/>
    <property type="project" value="InterPro"/>
</dbReference>
<evidence type="ECO:0000313" key="5">
    <source>
        <dbReference type="EMBL" id="CAB4198638.1"/>
    </source>
</evidence>
<dbReference type="SUPFAM" id="SSF50129">
    <property type="entry name" value="GroES-like"/>
    <property type="match status" value="1"/>
</dbReference>
<dbReference type="InterPro" id="IPR037124">
    <property type="entry name" value="Chaperonin_GroES_sf"/>
</dbReference>
<proteinExistence type="inferred from homology"/>
<keyword evidence="2" id="KW-0143">Chaperone</keyword>
<dbReference type="EMBL" id="LR797270">
    <property type="protein sequence ID" value="CAB4198638.1"/>
    <property type="molecule type" value="Genomic_DNA"/>
</dbReference>
<dbReference type="InterPro" id="IPR011032">
    <property type="entry name" value="GroES-like_sf"/>
</dbReference>
<dbReference type="EMBL" id="LR796625">
    <property type="protein sequence ID" value="CAB4155262.1"/>
    <property type="molecule type" value="Genomic_DNA"/>
</dbReference>
<evidence type="ECO:0000313" key="3">
    <source>
        <dbReference type="EMBL" id="CAB4155262.1"/>
    </source>
</evidence>
<dbReference type="PANTHER" id="PTHR10772:SF63">
    <property type="entry name" value="20 KDA CHAPERONIN, CHLOROPLASTIC"/>
    <property type="match status" value="1"/>
</dbReference>
<dbReference type="EMBL" id="LR796859">
    <property type="protein sequence ID" value="CAB4170400.1"/>
    <property type="molecule type" value="Genomic_DNA"/>
</dbReference>
<dbReference type="SMART" id="SM00883">
    <property type="entry name" value="Cpn10"/>
    <property type="match status" value="1"/>
</dbReference>
<protein>
    <submittedName>
        <fullName evidence="5">GroS Co-chaperonin GroES (HSP10)</fullName>
    </submittedName>
</protein>
<evidence type="ECO:0000256" key="2">
    <source>
        <dbReference type="ARBA" id="ARBA00023186"/>
    </source>
</evidence>